<evidence type="ECO:0000313" key="2">
    <source>
        <dbReference type="EMBL" id="KAK3053958.1"/>
    </source>
</evidence>
<dbReference type="AlphaFoldDB" id="A0AAJ0DP34"/>
<sequence>MRSPEAFVRKMPYSRQSGAVQPDSSDTSKPIKEAQSDEEAERVFHGVTYPPRDFAQPICLPAKRLAYCVKKLRHSAVEMTNDVQNFFIKPMPHREQLPQSLETAYIACTLYSSTTENNAHIVRGIVMDTYLNLVCDKDDVDLEAELAKIQATLLLHILLLSDGDIQYRSLADRNVDHLRDIILRLQRRDATEMLDHIKASTYARWLFLENIRRTILTSTFVECIYMNLRDGICMTVPFLSMLPITVEAALWAAKSERDWKKATHIDPPNVLPYGEALARWEKDATQGNLDTLQHLLYVACKGFSGVPT</sequence>
<reference evidence="2" key="1">
    <citation type="submission" date="2023-04" db="EMBL/GenBank/DDBJ databases">
        <title>Black Yeasts Isolated from many extreme environments.</title>
        <authorList>
            <person name="Coleine C."/>
            <person name="Stajich J.E."/>
            <person name="Selbmann L."/>
        </authorList>
    </citation>
    <scope>NUCLEOTIDE SEQUENCE</scope>
    <source>
        <strain evidence="2">CCFEE 5312</strain>
    </source>
</reference>
<gene>
    <name evidence="2" type="ORF">LTR09_005238</name>
</gene>
<evidence type="ECO:0000256" key="1">
    <source>
        <dbReference type="SAM" id="MobiDB-lite"/>
    </source>
</evidence>
<feature type="region of interest" description="Disordered" evidence="1">
    <location>
        <begin position="1"/>
        <end position="39"/>
    </location>
</feature>
<dbReference type="Proteomes" id="UP001271007">
    <property type="component" value="Unassembled WGS sequence"/>
</dbReference>
<name>A0AAJ0DP34_9PEZI</name>
<comment type="caution">
    <text evidence="2">The sequence shown here is derived from an EMBL/GenBank/DDBJ whole genome shotgun (WGS) entry which is preliminary data.</text>
</comment>
<accession>A0AAJ0DP34</accession>
<feature type="compositionally biased region" description="Polar residues" evidence="1">
    <location>
        <begin position="14"/>
        <end position="28"/>
    </location>
</feature>
<organism evidence="2 3">
    <name type="scientific">Extremus antarcticus</name>
    <dbReference type="NCBI Taxonomy" id="702011"/>
    <lineage>
        <taxon>Eukaryota</taxon>
        <taxon>Fungi</taxon>
        <taxon>Dikarya</taxon>
        <taxon>Ascomycota</taxon>
        <taxon>Pezizomycotina</taxon>
        <taxon>Dothideomycetes</taxon>
        <taxon>Dothideomycetidae</taxon>
        <taxon>Mycosphaerellales</taxon>
        <taxon>Extremaceae</taxon>
        <taxon>Extremus</taxon>
    </lineage>
</organism>
<protein>
    <submittedName>
        <fullName evidence="2">Uncharacterized protein</fullName>
    </submittedName>
</protein>
<proteinExistence type="predicted"/>
<keyword evidence="3" id="KW-1185">Reference proteome</keyword>
<dbReference type="EMBL" id="JAWDJX010000014">
    <property type="protein sequence ID" value="KAK3053958.1"/>
    <property type="molecule type" value="Genomic_DNA"/>
</dbReference>
<evidence type="ECO:0000313" key="3">
    <source>
        <dbReference type="Proteomes" id="UP001271007"/>
    </source>
</evidence>